<accession>A0ABW9XAW3</accession>
<dbReference type="Gene3D" id="1.10.357.10">
    <property type="entry name" value="Tetracycline Repressor, domain 2"/>
    <property type="match status" value="1"/>
</dbReference>
<dbReference type="RefSeq" id="WP_161716896.1">
    <property type="nucleotide sequence ID" value="NZ_JAAAPO010000001.1"/>
</dbReference>
<keyword evidence="3" id="KW-0804">Transcription</keyword>
<dbReference type="EMBL" id="JAAAPO010000001">
    <property type="protein sequence ID" value="NBC35647.1"/>
    <property type="molecule type" value="Genomic_DNA"/>
</dbReference>
<evidence type="ECO:0000256" key="4">
    <source>
        <dbReference type="PROSITE-ProRule" id="PRU00335"/>
    </source>
</evidence>
<dbReference type="SUPFAM" id="SSF46689">
    <property type="entry name" value="Homeodomain-like"/>
    <property type="match status" value="1"/>
</dbReference>
<feature type="domain" description="HTH tetR-type" evidence="5">
    <location>
        <begin position="20"/>
        <end position="80"/>
    </location>
</feature>
<dbReference type="InterPro" id="IPR001647">
    <property type="entry name" value="HTH_TetR"/>
</dbReference>
<dbReference type="Pfam" id="PF17939">
    <property type="entry name" value="TetR_C_30"/>
    <property type="match status" value="1"/>
</dbReference>
<protein>
    <submittedName>
        <fullName evidence="6">TetR family transcriptional regulator</fullName>
    </submittedName>
</protein>
<evidence type="ECO:0000313" key="7">
    <source>
        <dbReference type="Proteomes" id="UP000753724"/>
    </source>
</evidence>
<keyword evidence="7" id="KW-1185">Reference proteome</keyword>
<keyword evidence="1" id="KW-0805">Transcription regulation</keyword>
<dbReference type="PROSITE" id="PS01081">
    <property type="entry name" value="HTH_TETR_1"/>
    <property type="match status" value="1"/>
</dbReference>
<dbReference type="PANTHER" id="PTHR30055">
    <property type="entry name" value="HTH-TYPE TRANSCRIPTIONAL REGULATOR RUTR"/>
    <property type="match status" value="1"/>
</dbReference>
<dbReference type="InterPro" id="IPR041586">
    <property type="entry name" value="PsrA_TetR_C"/>
</dbReference>
<dbReference type="Proteomes" id="UP000753724">
    <property type="component" value="Unassembled WGS sequence"/>
</dbReference>
<evidence type="ECO:0000313" key="6">
    <source>
        <dbReference type="EMBL" id="NBC35647.1"/>
    </source>
</evidence>
<dbReference type="InterPro" id="IPR023772">
    <property type="entry name" value="DNA-bd_HTH_TetR-type_CS"/>
</dbReference>
<evidence type="ECO:0000259" key="5">
    <source>
        <dbReference type="PROSITE" id="PS50977"/>
    </source>
</evidence>
<dbReference type="PANTHER" id="PTHR30055:SF234">
    <property type="entry name" value="HTH-TYPE TRANSCRIPTIONAL REGULATOR BETI"/>
    <property type="match status" value="1"/>
</dbReference>
<dbReference type="InterPro" id="IPR009057">
    <property type="entry name" value="Homeodomain-like_sf"/>
</dbReference>
<evidence type="ECO:0000256" key="1">
    <source>
        <dbReference type="ARBA" id="ARBA00023015"/>
    </source>
</evidence>
<feature type="DNA-binding region" description="H-T-H motif" evidence="4">
    <location>
        <begin position="43"/>
        <end position="62"/>
    </location>
</feature>
<gene>
    <name evidence="6" type="ORF">GTZ99_03650</name>
</gene>
<dbReference type="InterPro" id="IPR050109">
    <property type="entry name" value="HTH-type_TetR-like_transc_reg"/>
</dbReference>
<dbReference type="InterPro" id="IPR036271">
    <property type="entry name" value="Tet_transcr_reg_TetR-rel_C_sf"/>
</dbReference>
<evidence type="ECO:0000256" key="2">
    <source>
        <dbReference type="ARBA" id="ARBA00023125"/>
    </source>
</evidence>
<sequence>MDATPPADTAPVDVTPNTAAHTRHRLLLAAERLVVGEGVHALSVRRIANAAQVNSALIRYHFGGTDGLLRDLALRNAARIADARLALLEDAAGFDAAVDALVLPLWTEAAMSPEYRAIVVLDEMFSRAAPGLHREIWAVFADGVARVGAALAACLPDVEPETLNWRIRFVTAAALDIPPRSTRMGEGGQDGDAERLASRRADRGERLAQFRRFAAHALRG</sequence>
<proteinExistence type="predicted"/>
<organism evidence="6 7">
    <name type="scientific">Novosphingobium ovatum</name>
    <dbReference type="NCBI Taxonomy" id="1908523"/>
    <lineage>
        <taxon>Bacteria</taxon>
        <taxon>Pseudomonadati</taxon>
        <taxon>Pseudomonadota</taxon>
        <taxon>Alphaproteobacteria</taxon>
        <taxon>Sphingomonadales</taxon>
        <taxon>Sphingomonadaceae</taxon>
        <taxon>Novosphingobium</taxon>
    </lineage>
</organism>
<keyword evidence="2 4" id="KW-0238">DNA-binding</keyword>
<reference evidence="7" key="1">
    <citation type="submission" date="2020-01" db="EMBL/GenBank/DDBJ databases">
        <title>Sphingomonas sp. strain CSW-10.</title>
        <authorList>
            <person name="Chen W.-M."/>
        </authorList>
    </citation>
    <scope>NUCLEOTIDE SEQUENCE [LARGE SCALE GENOMIC DNA]</scope>
    <source>
        <strain evidence="7">FSY-8</strain>
    </source>
</reference>
<dbReference type="Pfam" id="PF00440">
    <property type="entry name" value="TetR_N"/>
    <property type="match status" value="1"/>
</dbReference>
<dbReference type="SUPFAM" id="SSF48498">
    <property type="entry name" value="Tetracyclin repressor-like, C-terminal domain"/>
    <property type="match status" value="1"/>
</dbReference>
<name>A0ABW9XAW3_9SPHN</name>
<dbReference type="PROSITE" id="PS50977">
    <property type="entry name" value="HTH_TETR_2"/>
    <property type="match status" value="1"/>
</dbReference>
<evidence type="ECO:0000256" key="3">
    <source>
        <dbReference type="ARBA" id="ARBA00023163"/>
    </source>
</evidence>
<comment type="caution">
    <text evidence="6">The sequence shown here is derived from an EMBL/GenBank/DDBJ whole genome shotgun (WGS) entry which is preliminary data.</text>
</comment>